<dbReference type="PANTHER" id="PTHR30204:SF15">
    <property type="entry name" value="BLL5018 PROTEIN"/>
    <property type="match status" value="1"/>
</dbReference>
<dbReference type="InterPro" id="IPR009061">
    <property type="entry name" value="DNA-bd_dom_put_sf"/>
</dbReference>
<keyword evidence="4" id="KW-1185">Reference proteome</keyword>
<dbReference type="Gene3D" id="1.10.1660.10">
    <property type="match status" value="1"/>
</dbReference>
<dbReference type="SUPFAM" id="SSF46955">
    <property type="entry name" value="Putative DNA-binding domain"/>
    <property type="match status" value="1"/>
</dbReference>
<evidence type="ECO:0000313" key="4">
    <source>
        <dbReference type="Proteomes" id="UP000282832"/>
    </source>
</evidence>
<keyword evidence="1" id="KW-0238">DNA-binding</keyword>
<comment type="caution">
    <text evidence="3">The sequence shown here is derived from an EMBL/GenBank/DDBJ whole genome shotgun (WGS) entry which is preliminary data.</text>
</comment>
<accession>A0A437PXA0</accession>
<dbReference type="PROSITE" id="PS50937">
    <property type="entry name" value="HTH_MERR_2"/>
    <property type="match status" value="1"/>
</dbReference>
<dbReference type="PANTHER" id="PTHR30204">
    <property type="entry name" value="REDOX-CYCLING DRUG-SENSING TRANSCRIPTIONAL ACTIVATOR SOXR"/>
    <property type="match status" value="1"/>
</dbReference>
<gene>
    <name evidence="3" type="ORF">EOJ36_02375</name>
</gene>
<dbReference type="OrthoDB" id="9810140at2"/>
<name>A0A437PXA0_9BACT</name>
<dbReference type="GO" id="GO:0003700">
    <property type="term" value="F:DNA-binding transcription factor activity"/>
    <property type="evidence" value="ECO:0007669"/>
    <property type="project" value="InterPro"/>
</dbReference>
<reference evidence="3 4" key="1">
    <citation type="submission" date="2019-01" db="EMBL/GenBank/DDBJ databases">
        <authorList>
            <person name="Chen W.-M."/>
        </authorList>
    </citation>
    <scope>NUCLEOTIDE SEQUENCE [LARGE SCALE GENOMIC DNA]</scope>
    <source>
        <strain evidence="3 4">FSY-15</strain>
    </source>
</reference>
<dbReference type="InterPro" id="IPR000551">
    <property type="entry name" value="MerR-type_HTH_dom"/>
</dbReference>
<evidence type="ECO:0000256" key="1">
    <source>
        <dbReference type="ARBA" id="ARBA00023125"/>
    </source>
</evidence>
<proteinExistence type="predicted"/>
<dbReference type="CDD" id="cd04765">
    <property type="entry name" value="HTH_MlrA-like_sg2"/>
    <property type="match status" value="1"/>
</dbReference>
<dbReference type="GO" id="GO:0003677">
    <property type="term" value="F:DNA binding"/>
    <property type="evidence" value="ECO:0007669"/>
    <property type="project" value="UniProtKB-KW"/>
</dbReference>
<dbReference type="SMART" id="SM00422">
    <property type="entry name" value="HTH_MERR"/>
    <property type="match status" value="1"/>
</dbReference>
<protein>
    <submittedName>
        <fullName evidence="3">MerR family transcriptional regulator</fullName>
    </submittedName>
</protein>
<dbReference type="AlphaFoldDB" id="A0A437PXA0"/>
<evidence type="ECO:0000259" key="2">
    <source>
        <dbReference type="PROSITE" id="PS50937"/>
    </source>
</evidence>
<organism evidence="3 4">
    <name type="scientific">Sandaracinomonas limnophila</name>
    <dbReference type="NCBI Taxonomy" id="1862386"/>
    <lineage>
        <taxon>Bacteria</taxon>
        <taxon>Pseudomonadati</taxon>
        <taxon>Bacteroidota</taxon>
        <taxon>Cytophagia</taxon>
        <taxon>Cytophagales</taxon>
        <taxon>Flectobacillaceae</taxon>
        <taxon>Sandaracinomonas</taxon>
    </lineage>
</organism>
<sequence>MELTKQYYIISEVADMFGVKTSKIRYWESQFPHLSPKRKASGTRKYTPEDIHKIKLLVELIDEKGLTIEGAKLAINKKGVPKNENQSMINQLTEIRDFLQVLKDNI</sequence>
<dbReference type="Pfam" id="PF13411">
    <property type="entry name" value="MerR_1"/>
    <property type="match status" value="1"/>
</dbReference>
<dbReference type="InterPro" id="IPR047057">
    <property type="entry name" value="MerR_fam"/>
</dbReference>
<dbReference type="EMBL" id="SACY01000001">
    <property type="protein sequence ID" value="RVU26863.1"/>
    <property type="molecule type" value="Genomic_DNA"/>
</dbReference>
<dbReference type="Proteomes" id="UP000282832">
    <property type="component" value="Unassembled WGS sequence"/>
</dbReference>
<feature type="domain" description="HTH merR-type" evidence="2">
    <location>
        <begin position="7"/>
        <end position="77"/>
    </location>
</feature>
<evidence type="ECO:0000313" key="3">
    <source>
        <dbReference type="EMBL" id="RVU26863.1"/>
    </source>
</evidence>
<dbReference type="RefSeq" id="WP_127802414.1">
    <property type="nucleotide sequence ID" value="NZ_SACY01000001.1"/>
</dbReference>